<proteinExistence type="predicted"/>
<protein>
    <submittedName>
        <fullName evidence="5">GntR family transcriptional regulator</fullName>
    </submittedName>
</protein>
<dbReference type="SUPFAM" id="SSF48008">
    <property type="entry name" value="GntR ligand-binding domain-like"/>
    <property type="match status" value="1"/>
</dbReference>
<dbReference type="InterPro" id="IPR036390">
    <property type="entry name" value="WH_DNA-bd_sf"/>
</dbReference>
<keyword evidence="3" id="KW-0804">Transcription</keyword>
<comment type="caution">
    <text evidence="5">The sequence shown here is derived from an EMBL/GenBank/DDBJ whole genome shotgun (WGS) entry which is preliminary data.</text>
</comment>
<dbReference type="Pfam" id="PF07729">
    <property type="entry name" value="FCD"/>
    <property type="match status" value="1"/>
</dbReference>
<dbReference type="InterPro" id="IPR036388">
    <property type="entry name" value="WH-like_DNA-bd_sf"/>
</dbReference>
<dbReference type="RefSeq" id="WP_160826298.1">
    <property type="nucleotide sequence ID" value="NZ_JBHSXE010000001.1"/>
</dbReference>
<dbReference type="SMART" id="SM00895">
    <property type="entry name" value="FCD"/>
    <property type="match status" value="1"/>
</dbReference>
<feature type="domain" description="HTH gntR-type" evidence="4">
    <location>
        <begin position="8"/>
        <end position="75"/>
    </location>
</feature>
<dbReference type="SMART" id="SM00345">
    <property type="entry name" value="HTH_GNTR"/>
    <property type="match status" value="1"/>
</dbReference>
<dbReference type="Gene3D" id="1.10.10.10">
    <property type="entry name" value="Winged helix-like DNA-binding domain superfamily/Winged helix DNA-binding domain"/>
    <property type="match status" value="1"/>
</dbReference>
<dbReference type="PANTHER" id="PTHR43537">
    <property type="entry name" value="TRANSCRIPTIONAL REGULATOR, GNTR FAMILY"/>
    <property type="match status" value="1"/>
</dbReference>
<keyword evidence="2" id="KW-0238">DNA-binding</keyword>
<dbReference type="EMBL" id="JBHSXS010000006">
    <property type="protein sequence ID" value="MFC6880808.1"/>
    <property type="molecule type" value="Genomic_DNA"/>
</dbReference>
<dbReference type="CDD" id="cd07377">
    <property type="entry name" value="WHTH_GntR"/>
    <property type="match status" value="1"/>
</dbReference>
<name>A0ABW2CJC9_9ACTN</name>
<evidence type="ECO:0000313" key="6">
    <source>
        <dbReference type="Proteomes" id="UP001596380"/>
    </source>
</evidence>
<organism evidence="5 6">
    <name type="scientific">Actinomadura yumaensis</name>
    <dbReference type="NCBI Taxonomy" id="111807"/>
    <lineage>
        <taxon>Bacteria</taxon>
        <taxon>Bacillati</taxon>
        <taxon>Actinomycetota</taxon>
        <taxon>Actinomycetes</taxon>
        <taxon>Streptosporangiales</taxon>
        <taxon>Thermomonosporaceae</taxon>
        <taxon>Actinomadura</taxon>
    </lineage>
</organism>
<dbReference type="Gene3D" id="1.20.120.530">
    <property type="entry name" value="GntR ligand-binding domain-like"/>
    <property type="match status" value="1"/>
</dbReference>
<dbReference type="InterPro" id="IPR000524">
    <property type="entry name" value="Tscrpt_reg_HTH_GntR"/>
</dbReference>
<accession>A0ABW2CJC9</accession>
<dbReference type="PROSITE" id="PS50949">
    <property type="entry name" value="HTH_GNTR"/>
    <property type="match status" value="1"/>
</dbReference>
<keyword evidence="6" id="KW-1185">Reference proteome</keyword>
<sequence>MAKREGGTTRAGEVYGRLRGDILGGRLAPGQRLKFPELCERYGCSVGGAREALTRLVSEGFVTTQSHHGFMVVPLSHEDLADLTDARVEIESLVFRLSVRDGDMAWESRAVAAHHVLDRTPFFGPDDTDRPSDDWAAAHAAFHLALLEGCRNRRLLATARAMREEAELYRQWSVSFGQEPDRDIAGEHRALLDAAIARDGDLAAERLREHIAHTAGLLIRNATDAPVA</sequence>
<gene>
    <name evidence="5" type="ORF">ACFQKB_13660</name>
</gene>
<dbReference type="InterPro" id="IPR011711">
    <property type="entry name" value="GntR_C"/>
</dbReference>
<reference evidence="6" key="1">
    <citation type="journal article" date="2019" name="Int. J. Syst. Evol. Microbiol.">
        <title>The Global Catalogue of Microorganisms (GCM) 10K type strain sequencing project: providing services to taxonomists for standard genome sequencing and annotation.</title>
        <authorList>
            <consortium name="The Broad Institute Genomics Platform"/>
            <consortium name="The Broad Institute Genome Sequencing Center for Infectious Disease"/>
            <person name="Wu L."/>
            <person name="Ma J."/>
        </authorList>
    </citation>
    <scope>NUCLEOTIDE SEQUENCE [LARGE SCALE GENOMIC DNA]</scope>
    <source>
        <strain evidence="6">JCM 3369</strain>
    </source>
</reference>
<dbReference type="Pfam" id="PF00392">
    <property type="entry name" value="GntR"/>
    <property type="match status" value="1"/>
</dbReference>
<evidence type="ECO:0000259" key="4">
    <source>
        <dbReference type="PROSITE" id="PS50949"/>
    </source>
</evidence>
<evidence type="ECO:0000256" key="1">
    <source>
        <dbReference type="ARBA" id="ARBA00023015"/>
    </source>
</evidence>
<evidence type="ECO:0000256" key="3">
    <source>
        <dbReference type="ARBA" id="ARBA00023163"/>
    </source>
</evidence>
<dbReference type="SUPFAM" id="SSF46785">
    <property type="entry name" value="Winged helix' DNA-binding domain"/>
    <property type="match status" value="1"/>
</dbReference>
<dbReference type="Proteomes" id="UP001596380">
    <property type="component" value="Unassembled WGS sequence"/>
</dbReference>
<dbReference type="InterPro" id="IPR008920">
    <property type="entry name" value="TF_FadR/GntR_C"/>
</dbReference>
<dbReference type="PANTHER" id="PTHR43537:SF20">
    <property type="entry name" value="HTH-TYPE TRANSCRIPTIONAL REPRESSOR GLAR"/>
    <property type="match status" value="1"/>
</dbReference>
<evidence type="ECO:0000313" key="5">
    <source>
        <dbReference type="EMBL" id="MFC6880808.1"/>
    </source>
</evidence>
<keyword evidence="1" id="KW-0805">Transcription regulation</keyword>
<evidence type="ECO:0000256" key="2">
    <source>
        <dbReference type="ARBA" id="ARBA00023125"/>
    </source>
</evidence>